<dbReference type="InterPro" id="IPR043502">
    <property type="entry name" value="DNA/RNA_pol_sf"/>
</dbReference>
<feature type="domain" description="Reverse transcriptase" evidence="2">
    <location>
        <begin position="1"/>
        <end position="82"/>
    </location>
</feature>
<proteinExistence type="predicted"/>
<evidence type="ECO:0000313" key="4">
    <source>
        <dbReference type="Proteomes" id="UP001227230"/>
    </source>
</evidence>
<dbReference type="Pfam" id="PF00078">
    <property type="entry name" value="RVT_1"/>
    <property type="match status" value="1"/>
</dbReference>
<organism evidence="3 4">
    <name type="scientific">Vitis vinifera</name>
    <name type="common">Grape</name>
    <dbReference type="NCBI Taxonomy" id="29760"/>
    <lineage>
        <taxon>Eukaryota</taxon>
        <taxon>Viridiplantae</taxon>
        <taxon>Streptophyta</taxon>
        <taxon>Embryophyta</taxon>
        <taxon>Tracheophyta</taxon>
        <taxon>Spermatophyta</taxon>
        <taxon>Magnoliopsida</taxon>
        <taxon>eudicotyledons</taxon>
        <taxon>Gunneridae</taxon>
        <taxon>Pentapetalae</taxon>
        <taxon>rosids</taxon>
        <taxon>Vitales</taxon>
        <taxon>Vitaceae</taxon>
        <taxon>Viteae</taxon>
        <taxon>Vitis</taxon>
    </lineage>
</organism>
<reference evidence="3 4" key="1">
    <citation type="journal article" date="2023" name="Hortic Res">
        <title>The complete reference genome for grapevine (Vitis vinifera L.) genetics and breeding.</title>
        <authorList>
            <person name="Shi X."/>
            <person name="Cao S."/>
            <person name="Wang X."/>
            <person name="Huang S."/>
            <person name="Wang Y."/>
            <person name="Liu Z."/>
            <person name="Liu W."/>
            <person name="Leng X."/>
            <person name="Peng Y."/>
            <person name="Wang N."/>
            <person name="Wang Y."/>
            <person name="Ma Z."/>
            <person name="Xu X."/>
            <person name="Zhang F."/>
            <person name="Xue H."/>
            <person name="Zhong H."/>
            <person name="Wang Y."/>
            <person name="Zhang K."/>
            <person name="Velt A."/>
            <person name="Avia K."/>
            <person name="Holtgrawe D."/>
            <person name="Grimplet J."/>
            <person name="Matus J.T."/>
            <person name="Ware D."/>
            <person name="Wu X."/>
            <person name="Wang H."/>
            <person name="Liu C."/>
            <person name="Fang Y."/>
            <person name="Rustenholz C."/>
            <person name="Cheng Z."/>
            <person name="Xiao H."/>
            <person name="Zhou Y."/>
        </authorList>
    </citation>
    <scope>NUCLEOTIDE SEQUENCE [LARGE SCALE GENOMIC DNA]</scope>
    <source>
        <strain evidence="4">cv. Pinot noir / PN40024</strain>
        <tissue evidence="3">Leaf</tissue>
    </source>
</reference>
<dbReference type="InterPro" id="IPR043128">
    <property type="entry name" value="Rev_trsase/Diguanyl_cyclase"/>
</dbReference>
<dbReference type="SUPFAM" id="SSF56672">
    <property type="entry name" value="DNA/RNA polymerases"/>
    <property type="match status" value="1"/>
</dbReference>
<dbReference type="Proteomes" id="UP001227230">
    <property type="component" value="Chromosome 1"/>
</dbReference>
<dbReference type="Gene3D" id="3.30.70.270">
    <property type="match status" value="1"/>
</dbReference>
<name>A0ABY9BET9_VITVI</name>
<dbReference type="InterPro" id="IPR053134">
    <property type="entry name" value="RNA-dir_DNA_polymerase"/>
</dbReference>
<sequence length="192" mass="22574">MPFGLKNVGAIYQQATTTLLHDMMHWDVEVYVYDMIVKSRDRGDHLATLGCFFEMIRRYKLRLNPKKCTFDETFGKLLGYIVSKRGLEIRCAQLNYNVESSNLEHLENHSVRKHEVKRTRVQKRERERPDQQMRDGDSPVSSSTDVSFVIGYEGRMRMLQLTETYEFAEIFGGDHFPGKRKKAGKIERKVYR</sequence>
<dbReference type="CDD" id="cd01647">
    <property type="entry name" value="RT_LTR"/>
    <property type="match status" value="1"/>
</dbReference>
<evidence type="ECO:0000259" key="2">
    <source>
        <dbReference type="PROSITE" id="PS50878"/>
    </source>
</evidence>
<dbReference type="PANTHER" id="PTHR24559">
    <property type="entry name" value="TRANSPOSON TY3-I GAG-POL POLYPROTEIN"/>
    <property type="match status" value="1"/>
</dbReference>
<feature type="compositionally biased region" description="Basic residues" evidence="1">
    <location>
        <begin position="112"/>
        <end position="121"/>
    </location>
</feature>
<gene>
    <name evidence="3" type="ORF">VitviT2T_001185</name>
</gene>
<feature type="region of interest" description="Disordered" evidence="1">
    <location>
        <begin position="112"/>
        <end position="144"/>
    </location>
</feature>
<evidence type="ECO:0000313" key="3">
    <source>
        <dbReference type="EMBL" id="WJZ81338.1"/>
    </source>
</evidence>
<dbReference type="InterPro" id="IPR000477">
    <property type="entry name" value="RT_dom"/>
</dbReference>
<accession>A0ABY9BET9</accession>
<feature type="compositionally biased region" description="Basic and acidic residues" evidence="1">
    <location>
        <begin position="122"/>
        <end position="137"/>
    </location>
</feature>
<protein>
    <recommendedName>
        <fullName evidence="2">Reverse transcriptase domain-containing protein</fullName>
    </recommendedName>
</protein>
<dbReference type="PANTHER" id="PTHR24559:SF457">
    <property type="entry name" value="RNA-DIRECTED DNA POLYMERASE HOMOLOG"/>
    <property type="match status" value="1"/>
</dbReference>
<dbReference type="EMBL" id="CP126648">
    <property type="protein sequence ID" value="WJZ81338.1"/>
    <property type="molecule type" value="Genomic_DNA"/>
</dbReference>
<evidence type="ECO:0000256" key="1">
    <source>
        <dbReference type="SAM" id="MobiDB-lite"/>
    </source>
</evidence>
<dbReference type="PROSITE" id="PS50878">
    <property type="entry name" value="RT_POL"/>
    <property type="match status" value="1"/>
</dbReference>
<keyword evidence="4" id="KW-1185">Reference proteome</keyword>